<evidence type="ECO:0000313" key="2">
    <source>
        <dbReference type="Proteomes" id="UP000831701"/>
    </source>
</evidence>
<gene>
    <name evidence="1" type="ORF">L3Q82_012920</name>
</gene>
<sequence>YRLEIVGLTSTHIAWALEPKLLERGWTLHYSGVAQGERRASWCGLAYSSPAQSPCVGVHPGEARGSLPCAFGLGIGLLLLFVPHGPEQQYRVPSLLGVPGRYLIVCSDWGLHCSTCSQRSRGHRFVHNEHHVQMA</sequence>
<keyword evidence="2" id="KW-1185">Reference proteome</keyword>
<feature type="non-terminal residue" evidence="1">
    <location>
        <position position="1"/>
    </location>
</feature>
<reference evidence="1" key="1">
    <citation type="submission" date="2022-04" db="EMBL/GenBank/DDBJ databases">
        <title>Jade perch genome.</title>
        <authorList>
            <person name="Chao B."/>
        </authorList>
    </citation>
    <scope>NUCLEOTIDE SEQUENCE</scope>
    <source>
        <strain evidence="1">CB-2022</strain>
    </source>
</reference>
<name>A0ACB8W0A1_9TELE</name>
<dbReference type="EMBL" id="CM041546">
    <property type="protein sequence ID" value="KAI3361248.1"/>
    <property type="molecule type" value="Genomic_DNA"/>
</dbReference>
<dbReference type="Proteomes" id="UP000831701">
    <property type="component" value="Chromosome 16"/>
</dbReference>
<comment type="caution">
    <text evidence="1">The sequence shown here is derived from an EMBL/GenBank/DDBJ whole genome shotgun (WGS) entry which is preliminary data.</text>
</comment>
<organism evidence="1 2">
    <name type="scientific">Scortum barcoo</name>
    <name type="common">barcoo grunter</name>
    <dbReference type="NCBI Taxonomy" id="214431"/>
    <lineage>
        <taxon>Eukaryota</taxon>
        <taxon>Metazoa</taxon>
        <taxon>Chordata</taxon>
        <taxon>Craniata</taxon>
        <taxon>Vertebrata</taxon>
        <taxon>Euteleostomi</taxon>
        <taxon>Actinopterygii</taxon>
        <taxon>Neopterygii</taxon>
        <taxon>Teleostei</taxon>
        <taxon>Neoteleostei</taxon>
        <taxon>Acanthomorphata</taxon>
        <taxon>Eupercaria</taxon>
        <taxon>Centrarchiformes</taxon>
        <taxon>Terapontoidei</taxon>
        <taxon>Terapontidae</taxon>
        <taxon>Scortum</taxon>
    </lineage>
</organism>
<accession>A0ACB8W0A1</accession>
<protein>
    <submittedName>
        <fullName evidence="1">Uncharacterized protein</fullName>
    </submittedName>
</protein>
<evidence type="ECO:0000313" key="1">
    <source>
        <dbReference type="EMBL" id="KAI3361248.1"/>
    </source>
</evidence>
<proteinExistence type="predicted"/>